<dbReference type="GO" id="GO:0005634">
    <property type="term" value="C:nucleus"/>
    <property type="evidence" value="ECO:0007669"/>
    <property type="project" value="UniProtKB-SubCell"/>
</dbReference>
<evidence type="ECO:0000313" key="6">
    <source>
        <dbReference type="EMBL" id="KAJ9577189.1"/>
    </source>
</evidence>
<keyword evidence="3" id="KW-0597">Phosphoprotein</keyword>
<dbReference type="PANTHER" id="PTHR22607:SF3">
    <property type="entry name" value="CDK2-ASSOCIATED PROTEIN 1, ISOFORM B"/>
    <property type="match status" value="1"/>
</dbReference>
<dbReference type="Pfam" id="PF09806">
    <property type="entry name" value="CDK2AP"/>
    <property type="match status" value="1"/>
</dbReference>
<comment type="similarity">
    <text evidence="2">Belongs to the CDK2AP family.</text>
</comment>
<protein>
    <recommendedName>
        <fullName evidence="8">Cyclin-dependent kinase 2-associated protein</fullName>
    </recommendedName>
</protein>
<comment type="caution">
    <text evidence="6">The sequence shown here is derived from an EMBL/GenBank/DDBJ whole genome shotgun (WGS) entry which is preliminary data.</text>
</comment>
<dbReference type="Proteomes" id="UP001233999">
    <property type="component" value="Unassembled WGS sequence"/>
</dbReference>
<dbReference type="AlphaFoldDB" id="A0AAD7ZAN9"/>
<evidence type="ECO:0000256" key="4">
    <source>
        <dbReference type="ARBA" id="ARBA00023242"/>
    </source>
</evidence>
<organism evidence="6 7">
    <name type="scientific">Diploptera punctata</name>
    <name type="common">Pacific beetle cockroach</name>
    <dbReference type="NCBI Taxonomy" id="6984"/>
    <lineage>
        <taxon>Eukaryota</taxon>
        <taxon>Metazoa</taxon>
        <taxon>Ecdysozoa</taxon>
        <taxon>Arthropoda</taxon>
        <taxon>Hexapoda</taxon>
        <taxon>Insecta</taxon>
        <taxon>Pterygota</taxon>
        <taxon>Neoptera</taxon>
        <taxon>Polyneoptera</taxon>
        <taxon>Dictyoptera</taxon>
        <taxon>Blattodea</taxon>
        <taxon>Blaberoidea</taxon>
        <taxon>Blaberidae</taxon>
        <taxon>Diplopterinae</taxon>
        <taxon>Diploptera</taxon>
    </lineage>
</organism>
<keyword evidence="7" id="KW-1185">Reference proteome</keyword>
<sequence length="117" mass="12542">MMMDDDIQAVDSPISASSAAMLLPSDVISSASMQASYPVTAGSPNSSIKQQAQQQSPGTPGQSKYAQLLAVIEEMGKDIRPTYAGSKSSAERLKRGIVHARILVRECLMETERSARQ</sequence>
<reference evidence="6" key="1">
    <citation type="journal article" date="2023" name="IScience">
        <title>Live-bearing cockroach genome reveals convergent evolutionary mechanisms linked to viviparity in insects and beyond.</title>
        <authorList>
            <person name="Fouks B."/>
            <person name="Harrison M.C."/>
            <person name="Mikhailova A.A."/>
            <person name="Marchal E."/>
            <person name="English S."/>
            <person name="Carruthers M."/>
            <person name="Jennings E.C."/>
            <person name="Chiamaka E.L."/>
            <person name="Frigard R.A."/>
            <person name="Pippel M."/>
            <person name="Attardo G.M."/>
            <person name="Benoit J.B."/>
            <person name="Bornberg-Bauer E."/>
            <person name="Tobe S.S."/>
        </authorList>
    </citation>
    <scope>NUCLEOTIDE SEQUENCE</scope>
    <source>
        <strain evidence="6">Stay&amp;Tobe</strain>
    </source>
</reference>
<comment type="subcellular location">
    <subcellularLocation>
        <location evidence="1">Nucleus</location>
    </subcellularLocation>
</comment>
<reference evidence="6" key="2">
    <citation type="submission" date="2023-05" db="EMBL/GenBank/DDBJ databases">
        <authorList>
            <person name="Fouks B."/>
        </authorList>
    </citation>
    <scope>NUCLEOTIDE SEQUENCE</scope>
    <source>
        <strain evidence="6">Stay&amp;Tobe</strain>
        <tissue evidence="6">Testes</tissue>
    </source>
</reference>
<evidence type="ECO:0000256" key="2">
    <source>
        <dbReference type="ARBA" id="ARBA00008485"/>
    </source>
</evidence>
<evidence type="ECO:0000256" key="3">
    <source>
        <dbReference type="ARBA" id="ARBA00022553"/>
    </source>
</evidence>
<dbReference type="PANTHER" id="PTHR22607">
    <property type="entry name" value="DELETED IN ORAL CANCER 1/CDK2-ASSOCIATED PROTEIN 1"/>
    <property type="match status" value="1"/>
</dbReference>
<accession>A0AAD7ZAN9</accession>
<dbReference type="GO" id="GO:0005737">
    <property type="term" value="C:cytoplasm"/>
    <property type="evidence" value="ECO:0007669"/>
    <property type="project" value="TreeGrafter"/>
</dbReference>
<gene>
    <name evidence="6" type="ORF">L9F63_006246</name>
</gene>
<keyword evidence="4" id="KW-0539">Nucleus</keyword>
<name>A0AAD7ZAN9_DIPPU</name>
<dbReference type="Gene3D" id="6.10.140.1300">
    <property type="match status" value="1"/>
</dbReference>
<evidence type="ECO:0008006" key="8">
    <source>
        <dbReference type="Google" id="ProtNLM"/>
    </source>
</evidence>
<evidence type="ECO:0000313" key="7">
    <source>
        <dbReference type="Proteomes" id="UP001233999"/>
    </source>
</evidence>
<proteinExistence type="inferred from homology"/>
<evidence type="ECO:0000256" key="5">
    <source>
        <dbReference type="SAM" id="MobiDB-lite"/>
    </source>
</evidence>
<feature type="region of interest" description="Disordered" evidence="5">
    <location>
        <begin position="37"/>
        <end position="65"/>
    </location>
</feature>
<dbReference type="EMBL" id="JASPKZ010009371">
    <property type="protein sequence ID" value="KAJ9577189.1"/>
    <property type="molecule type" value="Genomic_DNA"/>
</dbReference>
<dbReference type="InterPro" id="IPR017266">
    <property type="entry name" value="DOC_1/2"/>
</dbReference>
<evidence type="ECO:0000256" key="1">
    <source>
        <dbReference type="ARBA" id="ARBA00004123"/>
    </source>
</evidence>